<name>A0A5B8XSV9_9DELT</name>
<protein>
    <recommendedName>
        <fullName evidence="1">YprB ribonuclease H-like domain-containing protein</fullName>
    </recommendedName>
</protein>
<accession>A0A5B8XSV9</accession>
<feature type="domain" description="YprB ribonuclease H-like" evidence="1">
    <location>
        <begin position="100"/>
        <end position="263"/>
    </location>
</feature>
<dbReference type="RefSeq" id="WP_146961908.1">
    <property type="nucleotide sequence ID" value="NZ_CP042467.1"/>
</dbReference>
<dbReference type="InterPro" id="IPR036397">
    <property type="entry name" value="RNaseH_sf"/>
</dbReference>
<dbReference type="Gene3D" id="3.30.420.10">
    <property type="entry name" value="Ribonuclease H-like superfamily/Ribonuclease H"/>
    <property type="match status" value="1"/>
</dbReference>
<dbReference type="KEGG" id="bbae:FRD01_17450"/>
<sequence>MSKFSDKLKRLHQSRVRALEASEAEGPKGVFLAEDVAHDAAEAAQVDAAPDELRLLERNWRPEHQHGRYRVGEMAQSGFGQSFDGQLSLLKDFPPESLGFFDIETSGLGADSVAFCIGLGTWSSGEFRLKQWVMTRPELEAESLEGFAAELERLSGIVSFNGKTFDVPRVQGRATHHGLADPFRNLVHLDLLVVARSLLGRKDGLSLGDLERQFLMYFRHGDVPGSQAPLRWKECVEGKGYTAIEALVTHNAFDVLSLAGLLHHFGALDGPDVVRPSKVAKPVRDTELSRDLRKLSERPHRMLIKKGRKDAGAVRGVVPVPDVRNSFGERLADLRHTYGLKKAAGETEDAVACLHELVSLSPTNAFALLELAKHYEAIGDAELAAHFRGRLKF</sequence>
<proteinExistence type="predicted"/>
<evidence type="ECO:0000313" key="2">
    <source>
        <dbReference type="EMBL" id="QED28992.1"/>
    </source>
</evidence>
<dbReference type="InterPro" id="IPR012337">
    <property type="entry name" value="RNaseH-like_sf"/>
</dbReference>
<gene>
    <name evidence="2" type="ORF">FRD01_17450</name>
</gene>
<dbReference type="EMBL" id="CP042467">
    <property type="protein sequence ID" value="QED28992.1"/>
    <property type="molecule type" value="Genomic_DNA"/>
</dbReference>
<reference evidence="2 3" key="1">
    <citation type="submission" date="2019-08" db="EMBL/GenBank/DDBJ databases">
        <authorList>
            <person name="Liang Q."/>
        </authorList>
    </citation>
    <scope>NUCLEOTIDE SEQUENCE [LARGE SCALE GENOMIC DNA]</scope>
    <source>
        <strain evidence="2 3">V1718</strain>
    </source>
</reference>
<dbReference type="InterPro" id="IPR038720">
    <property type="entry name" value="YprB_RNase_H-like_dom"/>
</dbReference>
<organism evidence="2 3">
    <name type="scientific">Microvenator marinus</name>
    <dbReference type="NCBI Taxonomy" id="2600177"/>
    <lineage>
        <taxon>Bacteria</taxon>
        <taxon>Deltaproteobacteria</taxon>
        <taxon>Bradymonadales</taxon>
        <taxon>Microvenatoraceae</taxon>
        <taxon>Microvenator</taxon>
    </lineage>
</organism>
<dbReference type="OrthoDB" id="9790530at2"/>
<dbReference type="SUPFAM" id="SSF53098">
    <property type="entry name" value="Ribonuclease H-like"/>
    <property type="match status" value="1"/>
</dbReference>
<evidence type="ECO:0000313" key="3">
    <source>
        <dbReference type="Proteomes" id="UP000321595"/>
    </source>
</evidence>
<dbReference type="Proteomes" id="UP000321595">
    <property type="component" value="Chromosome"/>
</dbReference>
<evidence type="ECO:0000259" key="1">
    <source>
        <dbReference type="Pfam" id="PF13482"/>
    </source>
</evidence>
<keyword evidence="3" id="KW-1185">Reference proteome</keyword>
<dbReference type="PANTHER" id="PTHR38462">
    <property type="entry name" value="EXONUCLEASE-LIKE PROTEIN"/>
    <property type="match status" value="1"/>
</dbReference>
<dbReference type="Pfam" id="PF13482">
    <property type="entry name" value="RNase_H_2"/>
    <property type="match status" value="1"/>
</dbReference>
<dbReference type="PANTHER" id="PTHR38462:SF1">
    <property type="entry name" value="YPRB RIBONUCLEASE H-LIKE DOMAIN-CONTAINING PROTEIN"/>
    <property type="match status" value="1"/>
</dbReference>
<dbReference type="GO" id="GO:0003676">
    <property type="term" value="F:nucleic acid binding"/>
    <property type="evidence" value="ECO:0007669"/>
    <property type="project" value="InterPro"/>
</dbReference>
<dbReference type="AlphaFoldDB" id="A0A5B8XSV9"/>